<evidence type="ECO:0000256" key="1">
    <source>
        <dbReference type="ARBA" id="ARBA00005771"/>
    </source>
</evidence>
<dbReference type="PANTHER" id="PTHR11783">
    <property type="entry name" value="SULFOTRANSFERASE SULT"/>
    <property type="match status" value="1"/>
</dbReference>
<name>A0AAN9BEC6_9CAEN</name>
<reference evidence="4 5" key="1">
    <citation type="submission" date="2024-02" db="EMBL/GenBank/DDBJ databases">
        <title>Chromosome-scale genome assembly of the rough periwinkle Littorina saxatilis.</title>
        <authorList>
            <person name="De Jode A."/>
            <person name="Faria R."/>
            <person name="Formenti G."/>
            <person name="Sims Y."/>
            <person name="Smith T.P."/>
            <person name="Tracey A."/>
            <person name="Wood J.M.D."/>
            <person name="Zagrodzka Z.B."/>
            <person name="Johannesson K."/>
            <person name="Butlin R.K."/>
            <person name="Leder E.H."/>
        </authorList>
    </citation>
    <scope>NUCLEOTIDE SEQUENCE [LARGE SCALE GENOMIC DNA]</scope>
    <source>
        <strain evidence="4">Snail1</strain>
        <tissue evidence="4">Muscle</tissue>
    </source>
</reference>
<comment type="caution">
    <text evidence="4">The sequence shown here is derived from an EMBL/GenBank/DDBJ whole genome shotgun (WGS) entry which is preliminary data.</text>
</comment>
<accession>A0AAN9BEC6</accession>
<dbReference type="EMBL" id="JBAMIC010000008">
    <property type="protein sequence ID" value="KAK7103164.1"/>
    <property type="molecule type" value="Genomic_DNA"/>
</dbReference>
<feature type="domain" description="Sulfotransferase" evidence="3">
    <location>
        <begin position="48"/>
        <end position="297"/>
    </location>
</feature>
<evidence type="ECO:0000313" key="4">
    <source>
        <dbReference type="EMBL" id="KAK7103164.1"/>
    </source>
</evidence>
<dbReference type="InterPro" id="IPR027417">
    <property type="entry name" value="P-loop_NTPase"/>
</dbReference>
<evidence type="ECO:0000259" key="3">
    <source>
        <dbReference type="Pfam" id="PF00685"/>
    </source>
</evidence>
<comment type="similarity">
    <text evidence="1">Belongs to the sulfotransferase 1 family.</text>
</comment>
<keyword evidence="5" id="KW-1185">Reference proteome</keyword>
<organism evidence="4 5">
    <name type="scientific">Littorina saxatilis</name>
    <dbReference type="NCBI Taxonomy" id="31220"/>
    <lineage>
        <taxon>Eukaryota</taxon>
        <taxon>Metazoa</taxon>
        <taxon>Spiralia</taxon>
        <taxon>Lophotrochozoa</taxon>
        <taxon>Mollusca</taxon>
        <taxon>Gastropoda</taxon>
        <taxon>Caenogastropoda</taxon>
        <taxon>Littorinimorpha</taxon>
        <taxon>Littorinoidea</taxon>
        <taxon>Littorinidae</taxon>
        <taxon>Littorina</taxon>
    </lineage>
</organism>
<dbReference type="InterPro" id="IPR000863">
    <property type="entry name" value="Sulfotransferase_dom"/>
</dbReference>
<dbReference type="GO" id="GO:0008146">
    <property type="term" value="F:sulfotransferase activity"/>
    <property type="evidence" value="ECO:0007669"/>
    <property type="project" value="InterPro"/>
</dbReference>
<dbReference type="Pfam" id="PF00685">
    <property type="entry name" value="Sulfotransfer_1"/>
    <property type="match status" value="1"/>
</dbReference>
<dbReference type="Gene3D" id="3.40.50.300">
    <property type="entry name" value="P-loop containing nucleotide triphosphate hydrolases"/>
    <property type="match status" value="1"/>
</dbReference>
<dbReference type="Proteomes" id="UP001374579">
    <property type="component" value="Unassembled WGS sequence"/>
</dbReference>
<dbReference type="SUPFAM" id="SSF52540">
    <property type="entry name" value="P-loop containing nucleoside triphosphate hydrolases"/>
    <property type="match status" value="1"/>
</dbReference>
<evidence type="ECO:0000256" key="2">
    <source>
        <dbReference type="ARBA" id="ARBA00022679"/>
    </source>
</evidence>
<dbReference type="AlphaFoldDB" id="A0AAN9BEC6"/>
<evidence type="ECO:0000313" key="5">
    <source>
        <dbReference type="Proteomes" id="UP001374579"/>
    </source>
</evidence>
<protein>
    <recommendedName>
        <fullName evidence="3">Sulfotransferase domain-containing protein</fullName>
    </recommendedName>
</protein>
<proteinExistence type="inferred from homology"/>
<gene>
    <name evidence="4" type="ORF">V1264_018124</name>
</gene>
<sequence length="304" mass="35240">MSQFLHLKDKFGNDVRFGNTGEVRVAPLPHIDDYSALLDRIRDVRLHPDDVIVVGFPKSGNNWTHHMASMLQAGTTDIPPMFGSNNFLFLEGSNDDLKLPPLDKPRVLLTHLPFRFLPRDVSEKKVKVVYVIRNPKDVFVSLWCHMSKVKFPLGYDGTWPQFFEVMLEQGFWYGDVFDYLKDWEKEISSHPGHPIYSCNFEDSKKDTVGQMEKLDQFLDTGRGRELCQAIVDTCQVDKMHLTRVQSDETFKDTWLWKDGVPSNSFYRKGMVGDWKNWFTVAQNEQFDQVYSTKMAGSTTTFVFE</sequence>
<keyword evidence="2" id="KW-0808">Transferase</keyword>